<comment type="caution">
    <text evidence="1">The sequence shown here is derived from an EMBL/GenBank/DDBJ whole genome shotgun (WGS) entry which is preliminary data.</text>
</comment>
<protein>
    <submittedName>
        <fullName evidence="1">Uncharacterized protein</fullName>
    </submittedName>
</protein>
<keyword evidence="2" id="KW-1185">Reference proteome</keyword>
<reference evidence="1" key="1">
    <citation type="journal article" date="2020" name="New Phytol.">
        <title>Comparative genomics reveals dynamic genome evolution in host specialist ectomycorrhizal fungi.</title>
        <authorList>
            <person name="Lofgren L.A."/>
            <person name="Nguyen N.H."/>
            <person name="Vilgalys R."/>
            <person name="Ruytinx J."/>
            <person name="Liao H.L."/>
            <person name="Branco S."/>
            <person name="Kuo A."/>
            <person name="LaButti K."/>
            <person name="Lipzen A."/>
            <person name="Andreopoulos W."/>
            <person name="Pangilinan J."/>
            <person name="Riley R."/>
            <person name="Hundley H."/>
            <person name="Na H."/>
            <person name="Barry K."/>
            <person name="Grigoriev I.V."/>
            <person name="Stajich J.E."/>
            <person name="Kennedy P.G."/>
        </authorList>
    </citation>
    <scope>NUCLEOTIDE SEQUENCE</scope>
    <source>
        <strain evidence="1">MN1</strain>
    </source>
</reference>
<name>A0A9P7E4S3_9AGAM</name>
<dbReference type="Proteomes" id="UP000807769">
    <property type="component" value="Unassembled WGS sequence"/>
</dbReference>
<organism evidence="1 2">
    <name type="scientific">Suillus subaureus</name>
    <dbReference type="NCBI Taxonomy" id="48587"/>
    <lineage>
        <taxon>Eukaryota</taxon>
        <taxon>Fungi</taxon>
        <taxon>Dikarya</taxon>
        <taxon>Basidiomycota</taxon>
        <taxon>Agaricomycotina</taxon>
        <taxon>Agaricomycetes</taxon>
        <taxon>Agaricomycetidae</taxon>
        <taxon>Boletales</taxon>
        <taxon>Suillineae</taxon>
        <taxon>Suillaceae</taxon>
        <taxon>Suillus</taxon>
    </lineage>
</organism>
<dbReference type="EMBL" id="JABBWG010000032">
    <property type="protein sequence ID" value="KAG1810676.1"/>
    <property type="molecule type" value="Genomic_DNA"/>
</dbReference>
<evidence type="ECO:0000313" key="1">
    <source>
        <dbReference type="EMBL" id="KAG1810676.1"/>
    </source>
</evidence>
<accession>A0A9P7E4S3</accession>
<dbReference type="GeneID" id="64636483"/>
<dbReference type="AlphaFoldDB" id="A0A9P7E4S3"/>
<dbReference type="RefSeq" id="XP_041189572.1">
    <property type="nucleotide sequence ID" value="XM_041342467.1"/>
</dbReference>
<evidence type="ECO:0000313" key="2">
    <source>
        <dbReference type="Proteomes" id="UP000807769"/>
    </source>
</evidence>
<proteinExistence type="predicted"/>
<sequence length="162" mass="18170">MGLGSGFFAVFSEIYHTITAMLSHATTVFPVVFTGLKSQCSESSSMVLLMVPGQYVLRRQSCTPIRLGLPRNLPSEIAHYYGHVVACYRSFSHYLKSQRSDSGRILVRRISSMISAITVLIGCVVQQGLTSMSYKPWQKKGLAYLRAAHLETLVLPRWQRKL</sequence>
<gene>
    <name evidence="1" type="ORF">BJ212DRAFT_1589678</name>
</gene>